<comment type="caution">
    <text evidence="4">The sequence shown here is derived from an EMBL/GenBank/DDBJ whole genome shotgun (WGS) entry which is preliminary data.</text>
</comment>
<dbReference type="SUPFAM" id="SSF54928">
    <property type="entry name" value="RNA-binding domain, RBD"/>
    <property type="match status" value="2"/>
</dbReference>
<dbReference type="GO" id="GO:0043021">
    <property type="term" value="F:ribonucleoprotein complex binding"/>
    <property type="evidence" value="ECO:0007669"/>
    <property type="project" value="TreeGrafter"/>
</dbReference>
<evidence type="ECO:0000256" key="1">
    <source>
        <dbReference type="PROSITE-ProRule" id="PRU00176"/>
    </source>
</evidence>
<feature type="compositionally biased region" description="Polar residues" evidence="2">
    <location>
        <begin position="81"/>
        <end position="94"/>
    </location>
</feature>
<dbReference type="InterPro" id="IPR000504">
    <property type="entry name" value="RRM_dom"/>
</dbReference>
<dbReference type="Proteomes" id="UP001295423">
    <property type="component" value="Unassembled WGS sequence"/>
</dbReference>
<sequence length="895" mass="98459">MSFSYADAIKRQQREGRPPESINSRKKDVINSLSNDDGKLVLHREYESKTNPNKGSSFHDGSKHVAKSINTWRDIAGKKNLSGSPTSKQSSVQRSDGRRGKRKGINGNSSGNEQKSSKPKPSLRSVSIGNVLAPIAKQNARTSSVASDAILSKSTQLQPKSHVEFPALSASIRKLPTPTLKWGAPPRRAPSKGTKRGDQATLRTKPKKAPSKKDSTKRNSTSDPTTSVAAMFAKPRDYHDRARDGEEHELLRLMQERTVYKKKGRQRVAPRKKKLTALKKKVLQERLKKWQELHPNQTVFVGKVKGNLSTNSALSECSESICLYNFAHGDDLEDDDELEEVEHNLREMAAKVAEVDRILVPRGLDRSSKYPVFVRFKTMEGAVTAKACWEGLVIAGDVLSVVFIDESNFNRNSDWSDEIIAAEGKGSFSPMHAASKADNKTTKIAILGVLSEDDYDDSDCMEESLSFLEQAAAKYANVTTVHPSGERDGNVVLVCSGDSTTAQAVVRGLSSTVIAGESLSAFVLETNGQTSESMPLSYIVLENLLTQDDFEDKECLQETLSDVKELIEKHGKVVGIGAEGDKVQVCFMGNDSAAHDAVFEMNGLVLGGGAVFACIERLDERLVFLSNMLSEDDMDDDDCLEESLNDIRSSISKYGEVAGLNIIRDQNIVGVKFVPDTLRSSIDTVVAELNGSVIGGRIISASSSFRRNPNDEETLVASKPLLPATGTDLEAKEPLYSGDKIIPEFFAKCKRVPKIPNGVGLRNYAQVTNDEQVRPLLTEMLGELMRLQKRAIEDKNAKARRRLVMGLREVCRGIRAHKVKMVVMANNLDEYGAIDEKLQQIIDLARAETIPLFFEFTKRSLGKALGKTIKVAVVGIQNADGAHQQFKKLIAIQQR</sequence>
<dbReference type="InterPro" id="IPR004038">
    <property type="entry name" value="Ribosomal_eL8/eL30/eS12/Gad45"/>
</dbReference>
<evidence type="ECO:0000313" key="5">
    <source>
        <dbReference type="Proteomes" id="UP001295423"/>
    </source>
</evidence>
<dbReference type="GO" id="GO:1990904">
    <property type="term" value="C:ribonucleoprotein complex"/>
    <property type="evidence" value="ECO:0007669"/>
    <property type="project" value="TreeGrafter"/>
</dbReference>
<name>A0AAD2JI82_9STRA</name>
<dbReference type="Pfam" id="PF01248">
    <property type="entry name" value="Ribosomal_L7Ae"/>
    <property type="match status" value="1"/>
</dbReference>
<dbReference type="Gene3D" id="3.30.70.330">
    <property type="match status" value="3"/>
</dbReference>
<evidence type="ECO:0000313" key="4">
    <source>
        <dbReference type="EMBL" id="CAJ1952586.1"/>
    </source>
</evidence>
<feature type="compositionally biased region" description="Polar residues" evidence="2">
    <location>
        <begin position="218"/>
        <end position="228"/>
    </location>
</feature>
<dbReference type="PANTHER" id="PTHR13284:SF4">
    <property type="entry name" value="C2H2-TYPE DOMAIN-CONTAINING PROTEIN"/>
    <property type="match status" value="1"/>
</dbReference>
<dbReference type="GO" id="GO:0005739">
    <property type="term" value="C:mitochondrion"/>
    <property type="evidence" value="ECO:0007669"/>
    <property type="project" value="TreeGrafter"/>
</dbReference>
<dbReference type="PANTHER" id="PTHR13284">
    <property type="entry name" value="GH01354P"/>
    <property type="match status" value="1"/>
</dbReference>
<protein>
    <recommendedName>
        <fullName evidence="3">RRM domain-containing protein</fullName>
    </recommendedName>
</protein>
<dbReference type="InterPro" id="IPR029064">
    <property type="entry name" value="Ribosomal_eL30-like_sf"/>
</dbReference>
<feature type="domain" description="RRM" evidence="3">
    <location>
        <begin position="621"/>
        <end position="706"/>
    </location>
</feature>
<dbReference type="InterPro" id="IPR040051">
    <property type="entry name" value="SECISBP2"/>
</dbReference>
<dbReference type="EMBL" id="CAKOGP040001806">
    <property type="protein sequence ID" value="CAJ1952586.1"/>
    <property type="molecule type" value="Genomic_DNA"/>
</dbReference>
<feature type="region of interest" description="Disordered" evidence="2">
    <location>
        <begin position="176"/>
        <end position="232"/>
    </location>
</feature>
<gene>
    <name evidence="4" type="ORF">CYCCA115_LOCUS13624</name>
</gene>
<feature type="compositionally biased region" description="Basic and acidic residues" evidence="2">
    <location>
        <begin position="8"/>
        <end position="29"/>
    </location>
</feature>
<dbReference type="InterPro" id="IPR012677">
    <property type="entry name" value="Nucleotide-bd_a/b_plait_sf"/>
</dbReference>
<reference evidence="4" key="1">
    <citation type="submission" date="2023-08" db="EMBL/GenBank/DDBJ databases">
        <authorList>
            <person name="Audoor S."/>
            <person name="Bilcke G."/>
        </authorList>
    </citation>
    <scope>NUCLEOTIDE SEQUENCE</scope>
</reference>
<keyword evidence="1" id="KW-0694">RNA-binding</keyword>
<dbReference type="GO" id="GO:0035368">
    <property type="term" value="F:selenocysteine insertion sequence binding"/>
    <property type="evidence" value="ECO:0007669"/>
    <property type="project" value="InterPro"/>
</dbReference>
<dbReference type="InterPro" id="IPR035979">
    <property type="entry name" value="RBD_domain_sf"/>
</dbReference>
<dbReference type="GO" id="GO:0003730">
    <property type="term" value="F:mRNA 3'-UTR binding"/>
    <property type="evidence" value="ECO:0007669"/>
    <property type="project" value="TreeGrafter"/>
</dbReference>
<evidence type="ECO:0000259" key="3">
    <source>
        <dbReference type="PROSITE" id="PS50102"/>
    </source>
</evidence>
<dbReference type="AlphaFoldDB" id="A0AAD2JI82"/>
<accession>A0AAD2JI82</accession>
<dbReference type="SUPFAM" id="SSF55315">
    <property type="entry name" value="L30e-like"/>
    <property type="match status" value="1"/>
</dbReference>
<dbReference type="Gene3D" id="3.30.1330.30">
    <property type="match status" value="1"/>
</dbReference>
<organism evidence="4 5">
    <name type="scientific">Cylindrotheca closterium</name>
    <dbReference type="NCBI Taxonomy" id="2856"/>
    <lineage>
        <taxon>Eukaryota</taxon>
        <taxon>Sar</taxon>
        <taxon>Stramenopiles</taxon>
        <taxon>Ochrophyta</taxon>
        <taxon>Bacillariophyta</taxon>
        <taxon>Bacillariophyceae</taxon>
        <taxon>Bacillariophycidae</taxon>
        <taxon>Bacillariales</taxon>
        <taxon>Bacillariaceae</taxon>
        <taxon>Cylindrotheca</taxon>
    </lineage>
</organism>
<proteinExistence type="predicted"/>
<feature type="compositionally biased region" description="Basic and acidic residues" evidence="2">
    <location>
        <begin position="36"/>
        <end position="48"/>
    </location>
</feature>
<feature type="region of interest" description="Disordered" evidence="2">
    <location>
        <begin position="1"/>
        <end position="163"/>
    </location>
</feature>
<keyword evidence="5" id="KW-1185">Reference proteome</keyword>
<feature type="compositionally biased region" description="Polar residues" evidence="2">
    <location>
        <begin position="139"/>
        <end position="159"/>
    </location>
</feature>
<dbReference type="PROSITE" id="PS50102">
    <property type="entry name" value="RRM"/>
    <property type="match status" value="1"/>
</dbReference>
<evidence type="ECO:0000256" key="2">
    <source>
        <dbReference type="SAM" id="MobiDB-lite"/>
    </source>
</evidence>